<dbReference type="InterPro" id="IPR019378">
    <property type="entry name" value="GDP-Fuc_O-FucTrfase"/>
</dbReference>
<evidence type="ECO:0000313" key="9">
    <source>
        <dbReference type="Proteomes" id="UP000886520"/>
    </source>
</evidence>
<accession>A0A9D4VBB7</accession>
<evidence type="ECO:0000256" key="4">
    <source>
        <dbReference type="ARBA" id="ARBA00023253"/>
    </source>
</evidence>
<dbReference type="PANTHER" id="PTHR31288:SF22">
    <property type="entry name" value="O-FUCOSYLTRANSFERASE 9"/>
    <property type="match status" value="1"/>
</dbReference>
<dbReference type="InterPro" id="IPR024709">
    <property type="entry name" value="FucosylTrfase_pln"/>
</dbReference>
<evidence type="ECO:0000256" key="5">
    <source>
        <dbReference type="ARBA" id="ARBA00023277"/>
    </source>
</evidence>
<dbReference type="GO" id="GO:0016757">
    <property type="term" value="F:glycosyltransferase activity"/>
    <property type="evidence" value="ECO:0007669"/>
    <property type="project" value="UniProtKB-KW"/>
</dbReference>
<evidence type="ECO:0000256" key="6">
    <source>
        <dbReference type="ARBA" id="ARBA00030350"/>
    </source>
</evidence>
<gene>
    <name evidence="8" type="ORF">GOP47_0003098</name>
</gene>
<protein>
    <recommendedName>
        <fullName evidence="6">O-fucosyltransferase family protein</fullName>
    </recommendedName>
</protein>
<dbReference type="Pfam" id="PF10250">
    <property type="entry name" value="O-FucT"/>
    <property type="match status" value="1"/>
</dbReference>
<evidence type="ECO:0000256" key="3">
    <source>
        <dbReference type="ARBA" id="ARBA00022679"/>
    </source>
</evidence>
<comment type="caution">
    <text evidence="8">The sequence shown here is derived from an EMBL/GenBank/DDBJ whole genome shotgun (WGS) entry which is preliminary data.</text>
</comment>
<keyword evidence="4" id="KW-0294">Fucose metabolism</keyword>
<evidence type="ECO:0000256" key="7">
    <source>
        <dbReference type="SAM" id="MobiDB-lite"/>
    </source>
</evidence>
<comment type="similarity">
    <text evidence="1">Belongs to the glycosyltransferase GT106 family.</text>
</comment>
<dbReference type="OrthoDB" id="20368at2759"/>
<dbReference type="PIRSF" id="PIRSF009360">
    <property type="entry name" value="UCP009360"/>
    <property type="match status" value="1"/>
</dbReference>
<sequence>MEEETQLLPVRPFVRFPSGQHLSTTSPPASPRISSPRLRYGRTRSGRAQPHGPGPALQLQPHHLHPHPHPQEKASRDFLQRLVTVLLWLLLHRHGLFLLAPLFYISGMLFYMSSIPMNVPVKLPQSSLPGSVYGGPEVFRHLWPQMQNSASFFEFTKAWRSVEEGGLWKPCLKKLVSLKGLHESNGFILIEANGGLNQQRSSICNAVALAGILNATLVVPSFHFNSVWQDPSVFGEIFDEDFFIESLAESVKVVKQLPDYLLERVGNNISLIPNIKVKAWAPTSFYIETVLPKLLETGVIRIAPFANRLSFDKISPDFQKLRCFTNFEALKFAQPIAVLGKRLVEMMRRLSAHNDGSYVAVHLRFEEDMVAFSCCMYSGGEGEKLELDAARERGWRGKFNRPGRVINPAAIRMDGKCPLTPLEVGMILRGIGLQKDTPIYLAAGKIYKAEESMAPLRQMFPRLQTKETLLSSEDLEPLKKFSSRLAALDYTACLHSEVFVTTQGGNFPQFLIGHRRYLNNGHSKTLKPDKRKLAVLLDGQDISWELFSEHMKSMWRHSDSKGYELRKPSSSIYTYPAPDCMCSELYDVIGACAFTL</sequence>
<feature type="region of interest" description="Disordered" evidence="7">
    <location>
        <begin position="16"/>
        <end position="73"/>
    </location>
</feature>
<dbReference type="PANTHER" id="PTHR31288">
    <property type="entry name" value="O-FUCOSYLTRANSFERASE FAMILY PROTEIN"/>
    <property type="match status" value="1"/>
</dbReference>
<evidence type="ECO:0000256" key="1">
    <source>
        <dbReference type="ARBA" id="ARBA00007737"/>
    </source>
</evidence>
<dbReference type="AlphaFoldDB" id="A0A9D4VBB7"/>
<dbReference type="CDD" id="cd11299">
    <property type="entry name" value="O-FucT_plant"/>
    <property type="match status" value="1"/>
</dbReference>
<keyword evidence="5" id="KW-0119">Carbohydrate metabolism</keyword>
<dbReference type="Proteomes" id="UP000886520">
    <property type="component" value="Chromosome 3"/>
</dbReference>
<name>A0A9D4VBB7_ADICA</name>
<feature type="compositionally biased region" description="Low complexity" evidence="7">
    <location>
        <begin position="23"/>
        <end position="37"/>
    </location>
</feature>
<keyword evidence="9" id="KW-1185">Reference proteome</keyword>
<proteinExistence type="inferred from homology"/>
<keyword evidence="3" id="KW-0808">Transferase</keyword>
<evidence type="ECO:0000313" key="8">
    <source>
        <dbReference type="EMBL" id="KAI5083355.1"/>
    </source>
</evidence>
<dbReference type="GO" id="GO:0006004">
    <property type="term" value="P:fucose metabolic process"/>
    <property type="evidence" value="ECO:0007669"/>
    <property type="project" value="UniProtKB-KW"/>
</dbReference>
<organism evidence="8 9">
    <name type="scientific">Adiantum capillus-veneris</name>
    <name type="common">Maidenhair fern</name>
    <dbReference type="NCBI Taxonomy" id="13818"/>
    <lineage>
        <taxon>Eukaryota</taxon>
        <taxon>Viridiplantae</taxon>
        <taxon>Streptophyta</taxon>
        <taxon>Embryophyta</taxon>
        <taxon>Tracheophyta</taxon>
        <taxon>Polypodiopsida</taxon>
        <taxon>Polypodiidae</taxon>
        <taxon>Polypodiales</taxon>
        <taxon>Pteridineae</taxon>
        <taxon>Pteridaceae</taxon>
        <taxon>Vittarioideae</taxon>
        <taxon>Adiantum</taxon>
    </lineage>
</organism>
<evidence type="ECO:0000256" key="2">
    <source>
        <dbReference type="ARBA" id="ARBA00022676"/>
    </source>
</evidence>
<reference evidence="8" key="1">
    <citation type="submission" date="2021-01" db="EMBL/GenBank/DDBJ databases">
        <title>Adiantum capillus-veneris genome.</title>
        <authorList>
            <person name="Fang Y."/>
            <person name="Liao Q."/>
        </authorList>
    </citation>
    <scope>NUCLEOTIDE SEQUENCE</scope>
    <source>
        <strain evidence="8">H3</strain>
        <tissue evidence="8">Leaf</tissue>
    </source>
</reference>
<keyword evidence="2" id="KW-0328">Glycosyltransferase</keyword>
<dbReference type="EMBL" id="JABFUD020000002">
    <property type="protein sequence ID" value="KAI5083355.1"/>
    <property type="molecule type" value="Genomic_DNA"/>
</dbReference>